<keyword evidence="1" id="KW-0812">Transmembrane</keyword>
<protein>
    <submittedName>
        <fullName evidence="2">DUF3068 domain-containing protein</fullName>
    </submittedName>
</protein>
<keyword evidence="1" id="KW-0472">Membrane</keyword>
<comment type="caution">
    <text evidence="2">The sequence shown here is derived from an EMBL/GenBank/DDBJ whole genome shotgun (WGS) entry which is preliminary data.</text>
</comment>
<accession>A0ABW4T438</accession>
<dbReference type="EMBL" id="JBHUFV010000051">
    <property type="protein sequence ID" value="MFD1936695.1"/>
    <property type="molecule type" value="Genomic_DNA"/>
</dbReference>
<dbReference type="InterPro" id="IPR021424">
    <property type="entry name" value="PorA"/>
</dbReference>
<feature type="transmembrane region" description="Helical" evidence="1">
    <location>
        <begin position="278"/>
        <end position="298"/>
    </location>
</feature>
<organism evidence="2 3">
    <name type="scientific">Nonomuraea mangrovi</name>
    <dbReference type="NCBI Taxonomy" id="2316207"/>
    <lineage>
        <taxon>Bacteria</taxon>
        <taxon>Bacillati</taxon>
        <taxon>Actinomycetota</taxon>
        <taxon>Actinomycetes</taxon>
        <taxon>Streptosporangiales</taxon>
        <taxon>Streptosporangiaceae</taxon>
        <taxon>Nonomuraea</taxon>
    </lineage>
</organism>
<dbReference type="Pfam" id="PF11271">
    <property type="entry name" value="PorA"/>
    <property type="match status" value="1"/>
</dbReference>
<name>A0ABW4T438_9ACTN</name>
<sequence length="303" mass="33487">MGRISTLVLIGVGAFCIALAPLLKFWAAEKIIAAPADQYGISRLHAAGAQYFSTQDLKVLTADLDIIVTTQGDVKEATENRVVWNEGTVVNDITNRRPQIDMSERRSAFDKYTGVGVNCCGVNIQKTPVQLEGQIYKFPFDVERKTYKVFNSSARKAFDARFVREEKVNGLPVYVFEQDVPPTKVSTRSVPAAVLGMTQTGEVQVDRWYDGKTTYWIEPVSGAPVRQEQQRHEVLKTQDGVERSVAFVATAKMTDQTVKDLVSTAEKSKSQINLLRNIIPLVLLIVGVALVLAGVLVARRRAA</sequence>
<evidence type="ECO:0000313" key="2">
    <source>
        <dbReference type="EMBL" id="MFD1936695.1"/>
    </source>
</evidence>
<reference evidence="3" key="1">
    <citation type="journal article" date="2019" name="Int. J. Syst. Evol. Microbiol.">
        <title>The Global Catalogue of Microorganisms (GCM) 10K type strain sequencing project: providing services to taxonomists for standard genome sequencing and annotation.</title>
        <authorList>
            <consortium name="The Broad Institute Genomics Platform"/>
            <consortium name="The Broad Institute Genome Sequencing Center for Infectious Disease"/>
            <person name="Wu L."/>
            <person name="Ma J."/>
        </authorList>
    </citation>
    <scope>NUCLEOTIDE SEQUENCE [LARGE SCALE GENOMIC DNA]</scope>
    <source>
        <strain evidence="3">ICMP 6774ER</strain>
    </source>
</reference>
<keyword evidence="3" id="KW-1185">Reference proteome</keyword>
<dbReference type="RefSeq" id="WP_379577210.1">
    <property type="nucleotide sequence ID" value="NZ_JBHUFV010000051.1"/>
</dbReference>
<keyword evidence="1" id="KW-1133">Transmembrane helix</keyword>
<gene>
    <name evidence="2" type="ORF">ACFSKW_35015</name>
</gene>
<evidence type="ECO:0000313" key="3">
    <source>
        <dbReference type="Proteomes" id="UP001597368"/>
    </source>
</evidence>
<proteinExistence type="predicted"/>
<evidence type="ECO:0000256" key="1">
    <source>
        <dbReference type="SAM" id="Phobius"/>
    </source>
</evidence>
<dbReference type="Proteomes" id="UP001597368">
    <property type="component" value="Unassembled WGS sequence"/>
</dbReference>